<sequence>MPRRSPNPHTPAGERILTTAADLFYQRGIRGVGVDLIADQAGVTKKTLYDRFGSKDALVAAYLTRRHERWVTWFGERLAARGAAGSGAGSARGVDQVVAALELAEEWAQENERGCAFVNAHGEIGGSEHPGNAVILADKLYMLGVFTDLLRDAGRPDAEELGAQVHLLYEGAMVAYTTRAQPNAFAAARAAARGLLAPAG</sequence>
<evidence type="ECO:0000256" key="1">
    <source>
        <dbReference type="ARBA" id="ARBA00023125"/>
    </source>
</evidence>
<dbReference type="PRINTS" id="PR00455">
    <property type="entry name" value="HTHTETR"/>
</dbReference>
<dbReference type="SUPFAM" id="SSF46689">
    <property type="entry name" value="Homeodomain-like"/>
    <property type="match status" value="1"/>
</dbReference>
<evidence type="ECO:0000256" key="2">
    <source>
        <dbReference type="PROSITE-ProRule" id="PRU00335"/>
    </source>
</evidence>
<organism evidence="4 5">
    <name type="scientific">Promicromonospora alba</name>
    <dbReference type="NCBI Taxonomy" id="1616110"/>
    <lineage>
        <taxon>Bacteria</taxon>
        <taxon>Bacillati</taxon>
        <taxon>Actinomycetota</taxon>
        <taxon>Actinomycetes</taxon>
        <taxon>Micrococcales</taxon>
        <taxon>Promicromonosporaceae</taxon>
        <taxon>Promicromonospora</taxon>
    </lineage>
</organism>
<gene>
    <name evidence="4" type="ORF">ACFO6V_09960</name>
</gene>
<keyword evidence="5" id="KW-1185">Reference proteome</keyword>
<evidence type="ECO:0000259" key="3">
    <source>
        <dbReference type="PROSITE" id="PS50977"/>
    </source>
</evidence>
<dbReference type="Pfam" id="PF00440">
    <property type="entry name" value="TetR_N"/>
    <property type="match status" value="1"/>
</dbReference>
<evidence type="ECO:0000313" key="5">
    <source>
        <dbReference type="Proteomes" id="UP001596011"/>
    </source>
</evidence>
<proteinExistence type="predicted"/>
<dbReference type="InterPro" id="IPR001647">
    <property type="entry name" value="HTH_TetR"/>
</dbReference>
<reference evidence="5" key="1">
    <citation type="journal article" date="2019" name="Int. J. Syst. Evol. Microbiol.">
        <title>The Global Catalogue of Microorganisms (GCM) 10K type strain sequencing project: providing services to taxonomists for standard genome sequencing and annotation.</title>
        <authorList>
            <consortium name="The Broad Institute Genomics Platform"/>
            <consortium name="The Broad Institute Genome Sequencing Center for Infectious Disease"/>
            <person name="Wu L."/>
            <person name="Ma J."/>
        </authorList>
    </citation>
    <scope>NUCLEOTIDE SEQUENCE [LARGE SCALE GENOMIC DNA]</scope>
    <source>
        <strain evidence="5">CCUG 42722</strain>
    </source>
</reference>
<dbReference type="PROSITE" id="PS50977">
    <property type="entry name" value="HTH_TETR_2"/>
    <property type="match status" value="1"/>
</dbReference>
<dbReference type="InterPro" id="IPR009057">
    <property type="entry name" value="Homeodomain-like_sf"/>
</dbReference>
<accession>A0ABV9HFG3</accession>
<dbReference type="Proteomes" id="UP001596011">
    <property type="component" value="Unassembled WGS sequence"/>
</dbReference>
<dbReference type="PANTHER" id="PTHR30055:SF200">
    <property type="entry name" value="HTH-TYPE TRANSCRIPTIONAL REPRESSOR BDCR"/>
    <property type="match status" value="1"/>
</dbReference>
<dbReference type="PANTHER" id="PTHR30055">
    <property type="entry name" value="HTH-TYPE TRANSCRIPTIONAL REGULATOR RUTR"/>
    <property type="match status" value="1"/>
</dbReference>
<dbReference type="RefSeq" id="WP_377134754.1">
    <property type="nucleotide sequence ID" value="NZ_JBHSFI010000003.1"/>
</dbReference>
<feature type="domain" description="HTH tetR-type" evidence="3">
    <location>
        <begin position="10"/>
        <end position="70"/>
    </location>
</feature>
<dbReference type="EMBL" id="JBHSFI010000003">
    <property type="protein sequence ID" value="MFC4628557.1"/>
    <property type="molecule type" value="Genomic_DNA"/>
</dbReference>
<feature type="DNA-binding region" description="H-T-H motif" evidence="2">
    <location>
        <begin position="33"/>
        <end position="52"/>
    </location>
</feature>
<dbReference type="Gene3D" id="1.10.357.10">
    <property type="entry name" value="Tetracycline Repressor, domain 2"/>
    <property type="match status" value="1"/>
</dbReference>
<evidence type="ECO:0000313" key="4">
    <source>
        <dbReference type="EMBL" id="MFC4628557.1"/>
    </source>
</evidence>
<comment type="caution">
    <text evidence="4">The sequence shown here is derived from an EMBL/GenBank/DDBJ whole genome shotgun (WGS) entry which is preliminary data.</text>
</comment>
<dbReference type="InterPro" id="IPR036271">
    <property type="entry name" value="Tet_transcr_reg_TetR-rel_C_sf"/>
</dbReference>
<dbReference type="InterPro" id="IPR050109">
    <property type="entry name" value="HTH-type_TetR-like_transc_reg"/>
</dbReference>
<keyword evidence="1 2" id="KW-0238">DNA-binding</keyword>
<protein>
    <submittedName>
        <fullName evidence="4">TetR/AcrR family transcriptional regulator</fullName>
    </submittedName>
</protein>
<name>A0ABV9HFG3_9MICO</name>
<dbReference type="SUPFAM" id="SSF48498">
    <property type="entry name" value="Tetracyclin repressor-like, C-terminal domain"/>
    <property type="match status" value="1"/>
</dbReference>